<dbReference type="EMBL" id="JAOQKC010000020">
    <property type="protein sequence ID" value="MCU6697869.1"/>
    <property type="molecule type" value="Genomic_DNA"/>
</dbReference>
<comment type="catalytic activity">
    <reaction evidence="5">
        <text>N-terminal L-alanyl-[ribosomal protein bS18] + acetyl-CoA = N-terminal N(alpha)-acetyl-L-alanyl-[ribosomal protein bS18] + CoA + H(+)</text>
        <dbReference type="Rhea" id="RHEA:43756"/>
        <dbReference type="Rhea" id="RHEA-COMP:10676"/>
        <dbReference type="Rhea" id="RHEA-COMP:10677"/>
        <dbReference type="ChEBI" id="CHEBI:15378"/>
        <dbReference type="ChEBI" id="CHEBI:57287"/>
        <dbReference type="ChEBI" id="CHEBI:57288"/>
        <dbReference type="ChEBI" id="CHEBI:64718"/>
        <dbReference type="ChEBI" id="CHEBI:83683"/>
        <dbReference type="EC" id="2.3.1.266"/>
    </reaction>
</comment>
<evidence type="ECO:0000256" key="5">
    <source>
        <dbReference type="RuleBase" id="RU363094"/>
    </source>
</evidence>
<evidence type="ECO:0000256" key="2">
    <source>
        <dbReference type="ARBA" id="ARBA00022490"/>
    </source>
</evidence>
<evidence type="ECO:0000256" key="4">
    <source>
        <dbReference type="ARBA" id="ARBA00023315"/>
    </source>
</evidence>
<name>A0ABT2RZW5_9FIRM</name>
<dbReference type="CDD" id="cd04301">
    <property type="entry name" value="NAT_SF"/>
    <property type="match status" value="1"/>
</dbReference>
<dbReference type="InterPro" id="IPR016181">
    <property type="entry name" value="Acyl_CoA_acyltransferase"/>
</dbReference>
<dbReference type="GO" id="GO:0005840">
    <property type="term" value="C:ribosome"/>
    <property type="evidence" value="ECO:0007669"/>
    <property type="project" value="UniProtKB-KW"/>
</dbReference>
<comment type="function">
    <text evidence="5">Acetylates the N-terminal alanine of ribosomal protein bS18.</text>
</comment>
<comment type="similarity">
    <text evidence="1 5">Belongs to the acetyltransferase family. RimI subfamily.</text>
</comment>
<protein>
    <recommendedName>
        <fullName evidence="5">[Ribosomal protein bS18]-alanine N-acetyltransferase</fullName>
        <ecNumber evidence="5">2.3.1.266</ecNumber>
    </recommendedName>
</protein>
<comment type="subcellular location">
    <subcellularLocation>
        <location evidence="5">Cytoplasm</location>
    </subcellularLocation>
</comment>
<dbReference type="InterPro" id="IPR006464">
    <property type="entry name" value="AcTrfase_RimI/Ard1"/>
</dbReference>
<dbReference type="Proteomes" id="UP001652461">
    <property type="component" value="Unassembled WGS sequence"/>
</dbReference>
<dbReference type="Pfam" id="PF00583">
    <property type="entry name" value="Acetyltransf_1"/>
    <property type="match status" value="1"/>
</dbReference>
<dbReference type="SUPFAM" id="SSF55729">
    <property type="entry name" value="Acyl-CoA N-acyltransferases (Nat)"/>
    <property type="match status" value="1"/>
</dbReference>
<dbReference type="InterPro" id="IPR050680">
    <property type="entry name" value="YpeA/RimI_acetyltransf"/>
</dbReference>
<evidence type="ECO:0000313" key="8">
    <source>
        <dbReference type="Proteomes" id="UP001652461"/>
    </source>
</evidence>
<evidence type="ECO:0000313" key="7">
    <source>
        <dbReference type="EMBL" id="MCU6697869.1"/>
    </source>
</evidence>
<dbReference type="RefSeq" id="WP_262670873.1">
    <property type="nucleotide sequence ID" value="NZ_JAOQKC010000020.1"/>
</dbReference>
<dbReference type="Gene3D" id="3.40.630.30">
    <property type="match status" value="1"/>
</dbReference>
<evidence type="ECO:0000256" key="3">
    <source>
        <dbReference type="ARBA" id="ARBA00022679"/>
    </source>
</evidence>
<keyword evidence="2 5" id="KW-0963">Cytoplasm</keyword>
<dbReference type="PANTHER" id="PTHR43420">
    <property type="entry name" value="ACETYLTRANSFERASE"/>
    <property type="match status" value="1"/>
</dbReference>
<sequence>MSEPEIRLMEEADLAEVAAIEREAIAPPWSEEAFRESLGLPHTILLTAVKDGQIAGYCVCYQSFEEGEITNVAVKKELRGQGIAGKLLEKLGSYGRERGLERYILEVRAGNEPAIHLYERSGFTRVGIRKGFYEQPVEDAVIMTKG</sequence>
<evidence type="ECO:0000259" key="6">
    <source>
        <dbReference type="PROSITE" id="PS51186"/>
    </source>
</evidence>
<evidence type="ECO:0000256" key="1">
    <source>
        <dbReference type="ARBA" id="ARBA00005395"/>
    </source>
</evidence>
<feature type="domain" description="N-acetyltransferase" evidence="6">
    <location>
        <begin position="4"/>
        <end position="146"/>
    </location>
</feature>
<dbReference type="PROSITE" id="PS51186">
    <property type="entry name" value="GNAT"/>
    <property type="match status" value="1"/>
</dbReference>
<keyword evidence="8" id="KW-1185">Reference proteome</keyword>
<gene>
    <name evidence="7" type="primary">rimI</name>
    <name evidence="7" type="ORF">OCV63_13350</name>
</gene>
<keyword evidence="7" id="KW-0687">Ribonucleoprotein</keyword>
<reference evidence="7 8" key="1">
    <citation type="journal article" date="2021" name="ISME Commun">
        <title>Automated analysis of genomic sequences facilitates high-throughput and comprehensive description of bacteria.</title>
        <authorList>
            <person name="Hitch T.C.A."/>
        </authorList>
    </citation>
    <scope>NUCLEOTIDE SEQUENCE [LARGE SCALE GENOMIC DNA]</scope>
    <source>
        <strain evidence="7 8">Sanger_04</strain>
    </source>
</reference>
<dbReference type="GO" id="GO:0008999">
    <property type="term" value="F:protein-N-terminal-alanine acetyltransferase activity"/>
    <property type="evidence" value="ECO:0007669"/>
    <property type="project" value="UniProtKB-EC"/>
</dbReference>
<organism evidence="7 8">
    <name type="scientific">Laedolimicola ammoniilytica</name>
    <dbReference type="NCBI Taxonomy" id="2981771"/>
    <lineage>
        <taxon>Bacteria</taxon>
        <taxon>Bacillati</taxon>
        <taxon>Bacillota</taxon>
        <taxon>Clostridia</taxon>
        <taxon>Lachnospirales</taxon>
        <taxon>Lachnospiraceae</taxon>
        <taxon>Laedolimicola</taxon>
    </lineage>
</organism>
<dbReference type="PANTHER" id="PTHR43420:SF44">
    <property type="entry name" value="ACETYLTRANSFERASE YPEA"/>
    <property type="match status" value="1"/>
</dbReference>
<dbReference type="EC" id="2.3.1.266" evidence="5"/>
<dbReference type="InterPro" id="IPR000182">
    <property type="entry name" value="GNAT_dom"/>
</dbReference>
<proteinExistence type="inferred from homology"/>
<accession>A0ABT2RZW5</accession>
<keyword evidence="4 7" id="KW-0012">Acyltransferase</keyword>
<keyword evidence="7" id="KW-0689">Ribosomal protein</keyword>
<comment type="caution">
    <text evidence="7">The sequence shown here is derived from an EMBL/GenBank/DDBJ whole genome shotgun (WGS) entry which is preliminary data.</text>
</comment>
<dbReference type="NCBIfam" id="TIGR01575">
    <property type="entry name" value="rimI"/>
    <property type="match status" value="1"/>
</dbReference>
<keyword evidence="3 7" id="KW-0808">Transferase</keyword>